<gene>
    <name evidence="5" type="ORF">RIL96_08965</name>
</gene>
<dbReference type="SMART" id="SM00895">
    <property type="entry name" value="FCD"/>
    <property type="match status" value="1"/>
</dbReference>
<sequence length="216" mass="24049">MTHAVEEPRGGSVTGQLLGLLTDGTIGAGERIREADIAQRFGVSRTPVRDSIRELAGAGVLVLEPNRGARVRSYSIREIEQIYRSRALVESHLAALAVAEMSEEDISHLRALAVQMRQISEQSARRTELSQLNNEFHRYYIGRVEGHPLIATAEQLMVPLLVSKVMVTYDPRLTAISMDHHDQLVTAAEQGDPEWAASLMRTHILSGWNRYRSVAE</sequence>
<evidence type="ECO:0000256" key="3">
    <source>
        <dbReference type="ARBA" id="ARBA00023163"/>
    </source>
</evidence>
<dbReference type="SMART" id="SM00345">
    <property type="entry name" value="HTH_GNTR"/>
    <property type="match status" value="1"/>
</dbReference>
<dbReference type="PANTHER" id="PTHR43537:SF24">
    <property type="entry name" value="GLUCONATE OPERON TRANSCRIPTIONAL REPRESSOR"/>
    <property type="match status" value="1"/>
</dbReference>
<dbReference type="SUPFAM" id="SSF48008">
    <property type="entry name" value="GntR ligand-binding domain-like"/>
    <property type="match status" value="1"/>
</dbReference>
<comment type="caution">
    <text evidence="5">The sequence shown here is derived from an EMBL/GenBank/DDBJ whole genome shotgun (WGS) entry which is preliminary data.</text>
</comment>
<keyword evidence="1" id="KW-0805">Transcription regulation</keyword>
<dbReference type="Pfam" id="PF07729">
    <property type="entry name" value="FCD"/>
    <property type="match status" value="1"/>
</dbReference>
<evidence type="ECO:0000256" key="2">
    <source>
        <dbReference type="ARBA" id="ARBA00023125"/>
    </source>
</evidence>
<name>A0ABU2DT63_9MICC</name>
<organism evidence="5 6">
    <name type="scientific">Nesterenkonia aerolata</name>
    <dbReference type="NCBI Taxonomy" id="3074079"/>
    <lineage>
        <taxon>Bacteria</taxon>
        <taxon>Bacillati</taxon>
        <taxon>Actinomycetota</taxon>
        <taxon>Actinomycetes</taxon>
        <taxon>Micrococcales</taxon>
        <taxon>Micrococcaceae</taxon>
        <taxon>Nesterenkonia</taxon>
    </lineage>
</organism>
<dbReference type="RefSeq" id="WP_310548685.1">
    <property type="nucleotide sequence ID" value="NZ_JAVKGR010000010.1"/>
</dbReference>
<dbReference type="Pfam" id="PF00392">
    <property type="entry name" value="GntR"/>
    <property type="match status" value="1"/>
</dbReference>
<dbReference type="Proteomes" id="UP001251870">
    <property type="component" value="Unassembled WGS sequence"/>
</dbReference>
<proteinExistence type="predicted"/>
<dbReference type="Gene3D" id="1.20.120.530">
    <property type="entry name" value="GntR ligand-binding domain-like"/>
    <property type="match status" value="1"/>
</dbReference>
<dbReference type="InterPro" id="IPR011711">
    <property type="entry name" value="GntR_C"/>
</dbReference>
<dbReference type="InterPro" id="IPR000524">
    <property type="entry name" value="Tscrpt_reg_HTH_GntR"/>
</dbReference>
<keyword evidence="6" id="KW-1185">Reference proteome</keyword>
<feature type="domain" description="HTH gntR-type" evidence="4">
    <location>
        <begin position="7"/>
        <end position="74"/>
    </location>
</feature>
<keyword evidence="2" id="KW-0238">DNA-binding</keyword>
<keyword evidence="3" id="KW-0804">Transcription</keyword>
<evidence type="ECO:0000259" key="4">
    <source>
        <dbReference type="PROSITE" id="PS50949"/>
    </source>
</evidence>
<dbReference type="InterPro" id="IPR008920">
    <property type="entry name" value="TF_FadR/GntR_C"/>
</dbReference>
<protein>
    <submittedName>
        <fullName evidence="5">GntR family transcriptional regulator</fullName>
    </submittedName>
</protein>
<evidence type="ECO:0000313" key="6">
    <source>
        <dbReference type="Proteomes" id="UP001251870"/>
    </source>
</evidence>
<dbReference type="InterPro" id="IPR036388">
    <property type="entry name" value="WH-like_DNA-bd_sf"/>
</dbReference>
<dbReference type="EMBL" id="JAVKGR010000010">
    <property type="protein sequence ID" value="MDR8019692.1"/>
    <property type="molecule type" value="Genomic_DNA"/>
</dbReference>
<dbReference type="Gene3D" id="1.10.10.10">
    <property type="entry name" value="Winged helix-like DNA-binding domain superfamily/Winged helix DNA-binding domain"/>
    <property type="match status" value="1"/>
</dbReference>
<evidence type="ECO:0000313" key="5">
    <source>
        <dbReference type="EMBL" id="MDR8019692.1"/>
    </source>
</evidence>
<evidence type="ECO:0000256" key="1">
    <source>
        <dbReference type="ARBA" id="ARBA00023015"/>
    </source>
</evidence>
<reference evidence="5 6" key="1">
    <citation type="submission" date="2023-09" db="EMBL/GenBank/DDBJ databases">
        <title>Description of three actinobacteria isolated from air of manufacturing shop in a pharmaceutical factory.</title>
        <authorList>
            <person name="Zhang D.-F."/>
        </authorList>
    </citation>
    <scope>NUCLEOTIDE SEQUENCE [LARGE SCALE GENOMIC DNA]</scope>
    <source>
        <strain evidence="5 6">LY-0111</strain>
    </source>
</reference>
<dbReference type="PANTHER" id="PTHR43537">
    <property type="entry name" value="TRANSCRIPTIONAL REGULATOR, GNTR FAMILY"/>
    <property type="match status" value="1"/>
</dbReference>
<accession>A0ABU2DT63</accession>
<dbReference type="PROSITE" id="PS50949">
    <property type="entry name" value="HTH_GNTR"/>
    <property type="match status" value="1"/>
</dbReference>
<dbReference type="InterPro" id="IPR036390">
    <property type="entry name" value="WH_DNA-bd_sf"/>
</dbReference>
<dbReference type="SUPFAM" id="SSF46785">
    <property type="entry name" value="Winged helix' DNA-binding domain"/>
    <property type="match status" value="1"/>
</dbReference>